<reference evidence="2 3" key="1">
    <citation type="submission" date="2017-10" db="EMBL/GenBank/DDBJ databases">
        <title>The draft genome sequence of Lewinella marina KCTC 32374.</title>
        <authorList>
            <person name="Wang K."/>
        </authorList>
    </citation>
    <scope>NUCLEOTIDE SEQUENCE [LARGE SCALE GENOMIC DNA]</scope>
    <source>
        <strain evidence="2 3">MKG-38</strain>
    </source>
</reference>
<dbReference type="RefSeq" id="WP_099104586.1">
    <property type="nucleotide sequence ID" value="NZ_JAATJF010000001.1"/>
</dbReference>
<dbReference type="AlphaFoldDB" id="A0A2G0CI52"/>
<feature type="chain" id="PRO_5013928115" evidence="1">
    <location>
        <begin position="24"/>
        <end position="456"/>
    </location>
</feature>
<keyword evidence="1" id="KW-0732">Signal</keyword>
<keyword evidence="3" id="KW-1185">Reference proteome</keyword>
<evidence type="ECO:0000313" key="3">
    <source>
        <dbReference type="Proteomes" id="UP000226437"/>
    </source>
</evidence>
<comment type="caution">
    <text evidence="2">The sequence shown here is derived from an EMBL/GenBank/DDBJ whole genome shotgun (WGS) entry which is preliminary data.</text>
</comment>
<dbReference type="EMBL" id="PDLO01000001">
    <property type="protein sequence ID" value="PHK99607.1"/>
    <property type="molecule type" value="Genomic_DNA"/>
</dbReference>
<evidence type="ECO:0000313" key="2">
    <source>
        <dbReference type="EMBL" id="PHK99607.1"/>
    </source>
</evidence>
<accession>A0A2G0CI52</accession>
<dbReference type="OrthoDB" id="1488828at2"/>
<proteinExistence type="predicted"/>
<name>A0A2G0CI52_9BACT</name>
<dbReference type="Proteomes" id="UP000226437">
    <property type="component" value="Unassembled WGS sequence"/>
</dbReference>
<protein>
    <submittedName>
        <fullName evidence="2">Uncharacterized protein</fullName>
    </submittedName>
</protein>
<gene>
    <name evidence="2" type="ORF">CGL56_00725</name>
</gene>
<feature type="signal peptide" evidence="1">
    <location>
        <begin position="1"/>
        <end position="23"/>
    </location>
</feature>
<sequence>MLISRLGLALLASLTLLPVSSEAQRRSKTETESWPPQRAYSRLFLGGALQQVFERHYDFCGFARAEGRRDYTPPTLERFLGKRTLRTRVEKADINGGNLLSYVFSGAEISAGLDDIRYSPDRLLFTQAEGVNLLPQPRDGFDSFVLTKNCGGYLKAALDAGWKPPYAAFAAALDTDARRSSSVLAMAGSFESPLSEVLGANDERTTELMAYLWQFYQFHPEYRGEAYYLRQFDGIVIKHLTDSKEVTAAEQSVGLNVALPFSAKLNSELSHRRENENTFSGSDWETIVYTDFDGPYTRESMYHRLPDPEEIADYFATLGTVAGSASPLREGAAHRHTVAVPGLPASLAGAPWEIHYLAEGIYNGMPGLAVAPTDSGLSFSLTGQAAPGLFQPQPREGVAIHSTPSSCRDVTGFLPCAFPSTRGCAPRPTRSWTWPVPALNCAAAITENTPFSGTLP</sequence>
<organism evidence="2 3">
    <name type="scientific">Neolewinella marina</name>
    <dbReference type="NCBI Taxonomy" id="438751"/>
    <lineage>
        <taxon>Bacteria</taxon>
        <taxon>Pseudomonadati</taxon>
        <taxon>Bacteroidota</taxon>
        <taxon>Saprospiria</taxon>
        <taxon>Saprospirales</taxon>
        <taxon>Lewinellaceae</taxon>
        <taxon>Neolewinella</taxon>
    </lineage>
</organism>
<evidence type="ECO:0000256" key="1">
    <source>
        <dbReference type="SAM" id="SignalP"/>
    </source>
</evidence>